<keyword evidence="3" id="KW-1185">Reference proteome</keyword>
<reference evidence="2" key="1">
    <citation type="submission" date="2023-03" db="EMBL/GenBank/DDBJ databases">
        <title>Actinorhabdospora filicis NBRC 111898.</title>
        <authorList>
            <person name="Ichikawa N."/>
            <person name="Sato H."/>
            <person name="Tonouchi N."/>
        </authorList>
    </citation>
    <scope>NUCLEOTIDE SEQUENCE</scope>
    <source>
        <strain evidence="2">NBRC 111898</strain>
    </source>
</reference>
<dbReference type="Gene3D" id="3.40.50.300">
    <property type="entry name" value="P-loop containing nucleotide triphosphate hydrolases"/>
    <property type="match status" value="1"/>
</dbReference>
<organism evidence="2 3">
    <name type="scientific">Actinorhabdospora filicis</name>
    <dbReference type="NCBI Taxonomy" id="1785913"/>
    <lineage>
        <taxon>Bacteria</taxon>
        <taxon>Bacillati</taxon>
        <taxon>Actinomycetota</taxon>
        <taxon>Actinomycetes</taxon>
        <taxon>Micromonosporales</taxon>
        <taxon>Micromonosporaceae</taxon>
        <taxon>Actinorhabdospora</taxon>
    </lineage>
</organism>
<dbReference type="SMART" id="SM00382">
    <property type="entry name" value="AAA"/>
    <property type="match status" value="1"/>
</dbReference>
<protein>
    <submittedName>
        <fullName evidence="2">ATP-binding protein</fullName>
    </submittedName>
</protein>
<dbReference type="SUPFAM" id="SSF52540">
    <property type="entry name" value="P-loop containing nucleoside triphosphate hydrolases"/>
    <property type="match status" value="1"/>
</dbReference>
<feature type="domain" description="AAA+ ATPase" evidence="1">
    <location>
        <begin position="259"/>
        <end position="389"/>
    </location>
</feature>
<dbReference type="RefSeq" id="WP_285662263.1">
    <property type="nucleotide sequence ID" value="NZ_BSTX01000001.1"/>
</dbReference>
<name>A0A9W6SJV0_9ACTN</name>
<dbReference type="AlphaFoldDB" id="A0A9W6SJV0"/>
<gene>
    <name evidence="2" type="ORF">Afil01_19390</name>
</gene>
<keyword evidence="2" id="KW-0547">Nucleotide-binding</keyword>
<evidence type="ECO:0000313" key="2">
    <source>
        <dbReference type="EMBL" id="GLZ77132.1"/>
    </source>
</evidence>
<comment type="caution">
    <text evidence="2">The sequence shown here is derived from an EMBL/GenBank/DDBJ whole genome shotgun (WGS) entry which is preliminary data.</text>
</comment>
<dbReference type="InterPro" id="IPR027417">
    <property type="entry name" value="P-loop_NTPase"/>
</dbReference>
<accession>A0A9W6SJV0</accession>
<sequence>MRAHRSSAAVVLSSPVEALIEALLDGHLRLLKGPAPSPAEIRSWRSSLPTLARDLTDAGLGKVEMLVEYQLPNTSKRADVVLAGRHPVTGADSFVVVELKQWSTAVPTDGDAGLVSVGGMATTQLHPILQVRGYSEYMRHHLGIFDGPGPELTGVAYLHNASESDVAGLRSVHPDRDGRLFTGDEKDAFIAFLRSRLADDNATGAGDRFLASPVRPSKRLMEVAAREIREQEQFVLLDEQQIAYRIVQDAVLRAKRADAKEIVIVSGGPGSGKSVIALSLLGDLYRRHISAYHATGSKSFTLTLRGASAKGAPIVRSLFKYFNQFMTAEKNDFEVLICDEAHRLRETSVNRYTPTPLRDTGRTQLEELIDAARVPVFLLDEHQVVKSGEMGSVAEITAYAEARGHKVHLVDLDGQFRNGGSRVYEDWVLALLGLRGDAPAPWPGDERFHLSVADSPAELEARLAARLAEGETARMTAGYCWRWSDPREGNVLVPDVVVGDWARPWNVKSDRAVGDAPPSSLWATQEGGFGQVGCVYTAQGFEYDWNGVILGPDIVVRDGVLTTVRARNADPEVGRKKAVSDLVADRLIRNTYKVLLTRAMRGTVLYAVDPETNAFLRGLVDGGGRVG</sequence>
<evidence type="ECO:0000259" key="1">
    <source>
        <dbReference type="SMART" id="SM00382"/>
    </source>
</evidence>
<evidence type="ECO:0000313" key="3">
    <source>
        <dbReference type="Proteomes" id="UP001165079"/>
    </source>
</evidence>
<dbReference type="CDD" id="cd00009">
    <property type="entry name" value="AAA"/>
    <property type="match status" value="1"/>
</dbReference>
<dbReference type="GO" id="GO:0005524">
    <property type="term" value="F:ATP binding"/>
    <property type="evidence" value="ECO:0007669"/>
    <property type="project" value="UniProtKB-KW"/>
</dbReference>
<dbReference type="InterPro" id="IPR018647">
    <property type="entry name" value="SLFN_3-like_DNA/RNA_helicase"/>
</dbReference>
<proteinExistence type="predicted"/>
<dbReference type="Pfam" id="PF09848">
    <property type="entry name" value="SLFN-g3_helicase"/>
    <property type="match status" value="1"/>
</dbReference>
<keyword evidence="2" id="KW-0067">ATP-binding</keyword>
<dbReference type="InterPro" id="IPR003593">
    <property type="entry name" value="AAA+_ATPase"/>
</dbReference>
<dbReference type="Proteomes" id="UP001165079">
    <property type="component" value="Unassembled WGS sequence"/>
</dbReference>
<dbReference type="EMBL" id="BSTX01000001">
    <property type="protein sequence ID" value="GLZ77132.1"/>
    <property type="molecule type" value="Genomic_DNA"/>
</dbReference>